<dbReference type="OrthoDB" id="1431247at2759"/>
<evidence type="ECO:0000313" key="3">
    <source>
        <dbReference type="EMBL" id="KDQ15800.1"/>
    </source>
</evidence>
<dbReference type="CDD" id="cd06464">
    <property type="entry name" value="ACD_sHsps-like"/>
    <property type="match status" value="1"/>
</dbReference>
<evidence type="ECO:0000256" key="1">
    <source>
        <dbReference type="SAM" id="MobiDB-lite"/>
    </source>
</evidence>
<dbReference type="InterPro" id="IPR002068">
    <property type="entry name" value="A-crystallin/Hsp20_dom"/>
</dbReference>
<feature type="compositionally biased region" description="Basic and acidic residues" evidence="1">
    <location>
        <begin position="270"/>
        <end position="302"/>
    </location>
</feature>
<gene>
    <name evidence="3" type="ORF">BOTBODRAFT_54304</name>
</gene>
<feature type="compositionally biased region" description="Polar residues" evidence="1">
    <location>
        <begin position="152"/>
        <end position="164"/>
    </location>
</feature>
<dbReference type="HOGENOM" id="CLU_921299_0_0_1"/>
<dbReference type="STRING" id="930990.A0A067MM55"/>
<feature type="compositionally biased region" description="Low complexity" evidence="1">
    <location>
        <begin position="122"/>
        <end position="133"/>
    </location>
</feature>
<evidence type="ECO:0000313" key="4">
    <source>
        <dbReference type="Proteomes" id="UP000027195"/>
    </source>
</evidence>
<organism evidence="3 4">
    <name type="scientific">Botryobasidium botryosum (strain FD-172 SS1)</name>
    <dbReference type="NCBI Taxonomy" id="930990"/>
    <lineage>
        <taxon>Eukaryota</taxon>
        <taxon>Fungi</taxon>
        <taxon>Dikarya</taxon>
        <taxon>Basidiomycota</taxon>
        <taxon>Agaricomycotina</taxon>
        <taxon>Agaricomycetes</taxon>
        <taxon>Cantharellales</taxon>
        <taxon>Botryobasidiaceae</taxon>
        <taxon>Botryobasidium</taxon>
    </lineage>
</organism>
<dbReference type="SUPFAM" id="SSF49764">
    <property type="entry name" value="HSP20-like chaperones"/>
    <property type="match status" value="1"/>
</dbReference>
<feature type="region of interest" description="Disordered" evidence="1">
    <location>
        <begin position="255"/>
        <end position="302"/>
    </location>
</feature>
<sequence>MASHTRSHSTSKKRTDKSDPLSSWKAFDSLFDEAFGPTDRLSTVQSETATQGVPSSVLDASWTSTTQDKSFNDGERRLRKSTTTTERKVVEKPPVPGPGNVAPVPAPMPAPSSPLRSQPQLRPSANAAASRSPLQPQAQLHPHSQPPVPTPLANSQYPKPPNVTSQKYTFREIRDSEVITMIFSLPNVAKEAMSVAYYGDHLNVSWEIVSLKNKTEGDRIIEERKEQKHTKTLPLPPATKFEEIRAVLEDDCLTVSWPNRRRSSHRSGHSRGDSKGESSSRRPPASEKHSSTAKQREHNSTG</sequence>
<dbReference type="AlphaFoldDB" id="A0A067MM55"/>
<feature type="domain" description="SHSP" evidence="2">
    <location>
        <begin position="174"/>
        <end position="265"/>
    </location>
</feature>
<dbReference type="EMBL" id="KL198030">
    <property type="protein sequence ID" value="KDQ15800.1"/>
    <property type="molecule type" value="Genomic_DNA"/>
</dbReference>
<name>A0A067MM55_BOTB1</name>
<protein>
    <recommendedName>
        <fullName evidence="2">SHSP domain-containing protein</fullName>
    </recommendedName>
</protein>
<feature type="compositionally biased region" description="Basic residues" evidence="1">
    <location>
        <begin position="259"/>
        <end position="269"/>
    </location>
</feature>
<dbReference type="Proteomes" id="UP000027195">
    <property type="component" value="Unassembled WGS sequence"/>
</dbReference>
<evidence type="ECO:0000259" key="2">
    <source>
        <dbReference type="Pfam" id="PF00011"/>
    </source>
</evidence>
<keyword evidence="4" id="KW-1185">Reference proteome</keyword>
<feature type="region of interest" description="Disordered" evidence="1">
    <location>
        <begin position="1"/>
        <end position="22"/>
    </location>
</feature>
<feature type="region of interest" description="Disordered" evidence="1">
    <location>
        <begin position="42"/>
        <end position="164"/>
    </location>
</feature>
<accession>A0A067MM55</accession>
<proteinExistence type="predicted"/>
<dbReference type="InParanoid" id="A0A067MM55"/>
<reference evidence="4" key="1">
    <citation type="journal article" date="2014" name="Proc. Natl. Acad. Sci. U.S.A.">
        <title>Extensive sampling of basidiomycete genomes demonstrates inadequacy of the white-rot/brown-rot paradigm for wood decay fungi.</title>
        <authorList>
            <person name="Riley R."/>
            <person name="Salamov A.A."/>
            <person name="Brown D.W."/>
            <person name="Nagy L.G."/>
            <person name="Floudas D."/>
            <person name="Held B.W."/>
            <person name="Levasseur A."/>
            <person name="Lombard V."/>
            <person name="Morin E."/>
            <person name="Otillar R."/>
            <person name="Lindquist E.A."/>
            <person name="Sun H."/>
            <person name="LaButti K.M."/>
            <person name="Schmutz J."/>
            <person name="Jabbour D."/>
            <person name="Luo H."/>
            <person name="Baker S.E."/>
            <person name="Pisabarro A.G."/>
            <person name="Walton J.D."/>
            <person name="Blanchette R.A."/>
            <person name="Henrissat B."/>
            <person name="Martin F."/>
            <person name="Cullen D."/>
            <person name="Hibbett D.S."/>
            <person name="Grigoriev I.V."/>
        </authorList>
    </citation>
    <scope>NUCLEOTIDE SEQUENCE [LARGE SCALE GENOMIC DNA]</scope>
    <source>
        <strain evidence="4">FD-172 SS1</strain>
    </source>
</reference>
<dbReference type="InterPro" id="IPR008978">
    <property type="entry name" value="HSP20-like_chaperone"/>
</dbReference>
<feature type="compositionally biased region" description="Polar residues" evidence="1">
    <location>
        <begin position="42"/>
        <end position="54"/>
    </location>
</feature>
<feature type="compositionally biased region" description="Basic residues" evidence="1">
    <location>
        <begin position="1"/>
        <end position="15"/>
    </location>
</feature>
<dbReference type="Gene3D" id="2.60.40.790">
    <property type="match status" value="1"/>
</dbReference>
<dbReference type="Pfam" id="PF00011">
    <property type="entry name" value="HSP20"/>
    <property type="match status" value="1"/>
</dbReference>